<comment type="function">
    <text evidence="1">Removes C-terminal D-alanyl residues from sugar-peptide cell wall precursors.</text>
</comment>
<comment type="catalytic activity">
    <reaction evidence="12">
        <text>Preferential cleavage: (Ac)2-L-Lys-D-Ala-|-D-Ala. Also transpeptidation of peptidyl-alanyl moieties that are N-acyl substituents of D-alanine.</text>
        <dbReference type="EC" id="3.4.16.4"/>
    </reaction>
</comment>
<dbReference type="GO" id="GO:0008360">
    <property type="term" value="P:regulation of cell shape"/>
    <property type="evidence" value="ECO:0007669"/>
    <property type="project" value="UniProtKB-KW"/>
</dbReference>
<dbReference type="SMART" id="SM00936">
    <property type="entry name" value="PBP5_C"/>
    <property type="match status" value="1"/>
</dbReference>
<evidence type="ECO:0000313" key="18">
    <source>
        <dbReference type="EMBL" id="MBM6919574.1"/>
    </source>
</evidence>
<evidence type="ECO:0000256" key="8">
    <source>
        <dbReference type="ARBA" id="ARBA00022801"/>
    </source>
</evidence>
<gene>
    <name evidence="18" type="ORF">H6A12_00095</name>
</gene>
<evidence type="ECO:0000256" key="5">
    <source>
        <dbReference type="ARBA" id="ARBA00022645"/>
    </source>
</evidence>
<evidence type="ECO:0000256" key="4">
    <source>
        <dbReference type="ARBA" id="ARBA00012448"/>
    </source>
</evidence>
<dbReference type="AlphaFoldDB" id="A0A938X4W4"/>
<feature type="active site" description="Proton acceptor" evidence="13">
    <location>
        <position position="59"/>
    </location>
</feature>
<feature type="signal peptide" evidence="16">
    <location>
        <begin position="1"/>
        <end position="23"/>
    </location>
</feature>
<evidence type="ECO:0000256" key="16">
    <source>
        <dbReference type="SAM" id="SignalP"/>
    </source>
</evidence>
<evidence type="ECO:0000256" key="15">
    <source>
        <dbReference type="RuleBase" id="RU004016"/>
    </source>
</evidence>
<dbReference type="EMBL" id="JACJKY010000001">
    <property type="protein sequence ID" value="MBM6919574.1"/>
    <property type="molecule type" value="Genomic_DNA"/>
</dbReference>
<sequence>MRQRLISFVICFSLFVAGVRVSAGDSISAKAYLLMDAATGKVLAAKNETQRLPIASTTKIMTALLALEQPNVKERFCVDADAIRVEGSSMGLLPGDEVSLYDLAGGMLSASGNDAANAAAVRIGGDLSSFAQMMNDRAASLSMEDTHFVTPSGLHDDEHYSTVKDLALLAREALQNPMFRSLCSQSHVTLYYGNPPYYRTLMNHNRLLSSYEGCIGVKTGYTKTAGRCLVSAAERDGVTLICVTLSAPNDWEDHKTLLDRGFRASEPVTKEVDVSDVQIPVVGGTQQTITVRAASTLTACLSETEWQEIVREIECPPFLYAPVQKGDYIGDAVYTYRGNVIGRIPLIAASNTAYHEESPSFFDKILQFLKAHIRIPIG</sequence>
<comment type="pathway">
    <text evidence="2">Cell wall biogenesis; peptidoglycan biosynthesis.</text>
</comment>
<reference evidence="18" key="2">
    <citation type="journal article" date="2021" name="Sci. Rep.">
        <title>The distribution of antibiotic resistance genes in chicken gut microbiota commensals.</title>
        <authorList>
            <person name="Juricova H."/>
            <person name="Matiasovicova J."/>
            <person name="Kubasova T."/>
            <person name="Cejkova D."/>
            <person name="Rychlik I."/>
        </authorList>
    </citation>
    <scope>NUCLEOTIDE SEQUENCE</scope>
    <source>
        <strain evidence="18">An559</strain>
    </source>
</reference>
<evidence type="ECO:0000313" key="19">
    <source>
        <dbReference type="Proteomes" id="UP000774750"/>
    </source>
</evidence>
<evidence type="ECO:0000256" key="11">
    <source>
        <dbReference type="ARBA" id="ARBA00023316"/>
    </source>
</evidence>
<evidence type="ECO:0000256" key="13">
    <source>
        <dbReference type="PIRSR" id="PIRSR618044-1"/>
    </source>
</evidence>
<protein>
    <recommendedName>
        <fullName evidence="4">serine-type D-Ala-D-Ala carboxypeptidase</fullName>
        <ecNumber evidence="4">3.4.16.4</ecNumber>
    </recommendedName>
</protein>
<name>A0A938X4W4_9FIRM</name>
<keyword evidence="10" id="KW-0573">Peptidoglycan synthesis</keyword>
<dbReference type="Pfam" id="PF07943">
    <property type="entry name" value="PBP5_C"/>
    <property type="match status" value="1"/>
</dbReference>
<dbReference type="InterPro" id="IPR001967">
    <property type="entry name" value="Peptidase_S11_N"/>
</dbReference>
<keyword evidence="11" id="KW-0961">Cell wall biogenesis/degradation</keyword>
<evidence type="ECO:0000256" key="14">
    <source>
        <dbReference type="PIRSR" id="PIRSR618044-2"/>
    </source>
</evidence>
<evidence type="ECO:0000256" key="6">
    <source>
        <dbReference type="ARBA" id="ARBA00022670"/>
    </source>
</evidence>
<dbReference type="PANTHER" id="PTHR21581:SF33">
    <property type="entry name" value="D-ALANYL-D-ALANINE CARBOXYPEPTIDASE DACB"/>
    <property type="match status" value="1"/>
</dbReference>
<dbReference type="InterPro" id="IPR018044">
    <property type="entry name" value="Peptidase_S11"/>
</dbReference>
<evidence type="ECO:0000256" key="12">
    <source>
        <dbReference type="ARBA" id="ARBA00034000"/>
    </source>
</evidence>
<dbReference type="PRINTS" id="PR00725">
    <property type="entry name" value="DADACBPTASE1"/>
</dbReference>
<dbReference type="Gene3D" id="3.40.710.10">
    <property type="entry name" value="DD-peptidase/beta-lactamase superfamily"/>
    <property type="match status" value="1"/>
</dbReference>
<feature type="domain" description="Peptidase S11 D-Ala-D-Ala carboxypeptidase A C-terminal" evidence="17">
    <location>
        <begin position="262"/>
        <end position="354"/>
    </location>
</feature>
<dbReference type="Proteomes" id="UP000774750">
    <property type="component" value="Unassembled WGS sequence"/>
</dbReference>
<evidence type="ECO:0000256" key="7">
    <source>
        <dbReference type="ARBA" id="ARBA00022729"/>
    </source>
</evidence>
<dbReference type="Gene3D" id="2.60.410.10">
    <property type="entry name" value="D-Ala-D-Ala carboxypeptidase, C-terminal domain"/>
    <property type="match status" value="1"/>
</dbReference>
<feature type="active site" description="Acyl-ester intermediate" evidence="13">
    <location>
        <position position="56"/>
    </location>
</feature>
<dbReference type="InterPro" id="IPR037167">
    <property type="entry name" value="Peptidase_S11_C_sf"/>
</dbReference>
<feature type="chain" id="PRO_5037579827" description="serine-type D-Ala-D-Ala carboxypeptidase" evidence="16">
    <location>
        <begin position="24"/>
        <end position="378"/>
    </location>
</feature>
<comment type="similarity">
    <text evidence="3 15">Belongs to the peptidase S11 family.</text>
</comment>
<evidence type="ECO:0000256" key="2">
    <source>
        <dbReference type="ARBA" id="ARBA00004752"/>
    </source>
</evidence>
<feature type="binding site" evidence="14">
    <location>
        <position position="218"/>
    </location>
    <ligand>
        <name>substrate</name>
    </ligand>
</feature>
<evidence type="ECO:0000256" key="3">
    <source>
        <dbReference type="ARBA" id="ARBA00007164"/>
    </source>
</evidence>
<keyword evidence="5 18" id="KW-0121">Carboxypeptidase</keyword>
<keyword evidence="6" id="KW-0645">Protease</keyword>
<dbReference type="SUPFAM" id="SSF56601">
    <property type="entry name" value="beta-lactamase/transpeptidase-like"/>
    <property type="match status" value="1"/>
</dbReference>
<dbReference type="GO" id="GO:0009252">
    <property type="term" value="P:peptidoglycan biosynthetic process"/>
    <property type="evidence" value="ECO:0007669"/>
    <property type="project" value="UniProtKB-KW"/>
</dbReference>
<dbReference type="EC" id="3.4.16.4" evidence="4"/>
<keyword evidence="19" id="KW-1185">Reference proteome</keyword>
<keyword evidence="9" id="KW-0133">Cell shape</keyword>
<evidence type="ECO:0000256" key="9">
    <source>
        <dbReference type="ARBA" id="ARBA00022960"/>
    </source>
</evidence>
<reference evidence="18" key="1">
    <citation type="submission" date="2020-08" db="EMBL/GenBank/DDBJ databases">
        <authorList>
            <person name="Cejkova D."/>
            <person name="Kubasova T."/>
            <person name="Jahodarova E."/>
            <person name="Rychlik I."/>
        </authorList>
    </citation>
    <scope>NUCLEOTIDE SEQUENCE</scope>
    <source>
        <strain evidence="18">An559</strain>
    </source>
</reference>
<dbReference type="GO" id="GO:0071555">
    <property type="term" value="P:cell wall organization"/>
    <property type="evidence" value="ECO:0007669"/>
    <property type="project" value="UniProtKB-KW"/>
</dbReference>
<dbReference type="GO" id="GO:0006508">
    <property type="term" value="P:proteolysis"/>
    <property type="evidence" value="ECO:0007669"/>
    <property type="project" value="UniProtKB-KW"/>
</dbReference>
<feature type="active site" evidence="13">
    <location>
        <position position="111"/>
    </location>
</feature>
<dbReference type="SUPFAM" id="SSF69189">
    <property type="entry name" value="Penicillin-binding protein associated domain"/>
    <property type="match status" value="1"/>
</dbReference>
<keyword evidence="7 16" id="KW-0732">Signal</keyword>
<dbReference type="GO" id="GO:0009002">
    <property type="term" value="F:serine-type D-Ala-D-Ala carboxypeptidase activity"/>
    <property type="evidence" value="ECO:0007669"/>
    <property type="project" value="UniProtKB-EC"/>
</dbReference>
<dbReference type="InterPro" id="IPR012338">
    <property type="entry name" value="Beta-lactam/transpept-like"/>
</dbReference>
<keyword evidence="8" id="KW-0378">Hydrolase</keyword>
<proteinExistence type="inferred from homology"/>
<comment type="caution">
    <text evidence="18">The sequence shown here is derived from an EMBL/GenBank/DDBJ whole genome shotgun (WGS) entry which is preliminary data.</text>
</comment>
<dbReference type="Pfam" id="PF00768">
    <property type="entry name" value="Peptidase_S11"/>
    <property type="match status" value="1"/>
</dbReference>
<dbReference type="PANTHER" id="PTHR21581">
    <property type="entry name" value="D-ALANYL-D-ALANINE CARBOXYPEPTIDASE"/>
    <property type="match status" value="1"/>
</dbReference>
<dbReference type="RefSeq" id="WP_204443487.1">
    <property type="nucleotide sequence ID" value="NZ_JACJKY010000001.1"/>
</dbReference>
<dbReference type="InterPro" id="IPR015956">
    <property type="entry name" value="Peniciliin-bd_prot_C_sf"/>
</dbReference>
<dbReference type="InterPro" id="IPR012907">
    <property type="entry name" value="Peptidase_S11_C"/>
</dbReference>
<evidence type="ECO:0000256" key="1">
    <source>
        <dbReference type="ARBA" id="ARBA00003217"/>
    </source>
</evidence>
<accession>A0A938X4W4</accession>
<evidence type="ECO:0000256" key="10">
    <source>
        <dbReference type="ARBA" id="ARBA00022984"/>
    </source>
</evidence>
<organism evidence="18 19">
    <name type="scientific">Merdimmobilis hominis</name>
    <dbReference type="NCBI Taxonomy" id="2897707"/>
    <lineage>
        <taxon>Bacteria</taxon>
        <taxon>Bacillati</taxon>
        <taxon>Bacillota</taxon>
        <taxon>Clostridia</taxon>
        <taxon>Eubacteriales</taxon>
        <taxon>Oscillospiraceae</taxon>
        <taxon>Merdimmobilis</taxon>
    </lineage>
</organism>
<evidence type="ECO:0000259" key="17">
    <source>
        <dbReference type="SMART" id="SM00936"/>
    </source>
</evidence>